<feature type="short sequence motif" description="GXGXXG" evidence="4">
    <location>
        <begin position="10"/>
        <end position="15"/>
    </location>
</feature>
<evidence type="ECO:0000313" key="7">
    <source>
        <dbReference type="Proteomes" id="UP000092574"/>
    </source>
</evidence>
<organism evidence="6 7">
    <name type="scientific">Blautia pseudococcoides</name>
    <dbReference type="NCBI Taxonomy" id="1796616"/>
    <lineage>
        <taxon>Bacteria</taxon>
        <taxon>Bacillati</taxon>
        <taxon>Bacillota</taxon>
        <taxon>Clostridia</taxon>
        <taxon>Lachnospirales</taxon>
        <taxon>Lachnospiraceae</taxon>
        <taxon>Blautia</taxon>
    </lineage>
</organism>
<gene>
    <name evidence="6" type="ORF">A4V09_11940</name>
</gene>
<dbReference type="GO" id="GO:0016787">
    <property type="term" value="F:hydrolase activity"/>
    <property type="evidence" value="ECO:0007669"/>
    <property type="project" value="UniProtKB-UniRule"/>
</dbReference>
<dbReference type="InterPro" id="IPR002641">
    <property type="entry name" value="PNPLA_dom"/>
</dbReference>
<dbReference type="Pfam" id="PF19890">
    <property type="entry name" value="DUF6363"/>
    <property type="match status" value="1"/>
</dbReference>
<feature type="active site" description="Proton acceptor" evidence="4">
    <location>
        <position position="159"/>
    </location>
</feature>
<evidence type="ECO:0000256" key="2">
    <source>
        <dbReference type="ARBA" id="ARBA00022963"/>
    </source>
</evidence>
<dbReference type="InterPro" id="IPR016035">
    <property type="entry name" value="Acyl_Trfase/lysoPLipase"/>
</dbReference>
<dbReference type="KEGG" id="byl:A4V09_11940"/>
<dbReference type="InterPro" id="IPR050301">
    <property type="entry name" value="NTE"/>
</dbReference>
<dbReference type="Pfam" id="PF01734">
    <property type="entry name" value="Patatin"/>
    <property type="match status" value="1"/>
</dbReference>
<feature type="domain" description="PNPLA" evidence="5">
    <location>
        <begin position="6"/>
        <end position="172"/>
    </location>
</feature>
<dbReference type="PANTHER" id="PTHR14226:SF25">
    <property type="entry name" value="PHOSPHOESTERASE"/>
    <property type="match status" value="1"/>
</dbReference>
<dbReference type="GO" id="GO:0016042">
    <property type="term" value="P:lipid catabolic process"/>
    <property type="evidence" value="ECO:0007669"/>
    <property type="project" value="UniProtKB-UniRule"/>
</dbReference>
<keyword evidence="1 4" id="KW-0378">Hydrolase</keyword>
<dbReference type="InterPro" id="IPR045943">
    <property type="entry name" value="DUF6363"/>
</dbReference>
<name>A0A1C7IG32_9FIRM</name>
<evidence type="ECO:0000256" key="4">
    <source>
        <dbReference type="PROSITE-ProRule" id="PRU01161"/>
    </source>
</evidence>
<evidence type="ECO:0000256" key="3">
    <source>
        <dbReference type="ARBA" id="ARBA00023098"/>
    </source>
</evidence>
<keyword evidence="2 4" id="KW-0442">Lipid degradation</keyword>
<sequence length="283" mass="32405">MAKTGLILEGGGMRGVFTAGVLDYFLEEDISFGTCLGVSAGSCLACSYLSKQHGRGYRTVTGYLDDPRYCGIGSFLKTGDYFGAEMLYKTIPDELDPYDHETFEANPARFYAVVTNCETGQAEYKRIRDLHRDICYIRASSSLPLMSRTLWIRKKPYLDGGITDSIPIRKSESMGNEKNVVVLTRGREYRKQRNQMAPLLRLRYGRQFPKLVECMENRHRVYNETLDYLYREEKEGRVFLIQPPKPVEIGRIEKDGEKLKALYGQGYETAERQAEALKKYLES</sequence>
<feature type="short sequence motif" description="DGA/G" evidence="4">
    <location>
        <begin position="159"/>
        <end position="161"/>
    </location>
</feature>
<dbReference type="InterPro" id="IPR037483">
    <property type="entry name" value="YjjU-like"/>
</dbReference>
<evidence type="ECO:0000259" key="5">
    <source>
        <dbReference type="PROSITE" id="PS51635"/>
    </source>
</evidence>
<reference evidence="6" key="1">
    <citation type="submission" date="2017-04" db="EMBL/GenBank/DDBJ databases">
        <title>Complete Genome Sequences of Twelve Strains of a Stable Defined Moderately Diverse Mouse Microbiota 2 (sDMDMm2).</title>
        <authorList>
            <person name="Uchimura Y."/>
            <person name="Wyss M."/>
            <person name="Brugiroux S."/>
            <person name="Limenitakis J.P."/>
            <person name="Stecher B."/>
            <person name="McCoy K.D."/>
            <person name="Macpherson A.J."/>
        </authorList>
    </citation>
    <scope>NUCLEOTIDE SEQUENCE</scope>
    <source>
        <strain evidence="6">YL58</strain>
    </source>
</reference>
<evidence type="ECO:0000313" key="6">
    <source>
        <dbReference type="EMBL" id="ANU78650.1"/>
    </source>
</evidence>
<protein>
    <submittedName>
        <fullName evidence="6">Patatin family protein</fullName>
    </submittedName>
</protein>
<proteinExistence type="predicted"/>
<dbReference type="AlphaFoldDB" id="A0A1C7IG32"/>
<feature type="short sequence motif" description="GXSXG" evidence="4">
    <location>
        <begin position="37"/>
        <end position="41"/>
    </location>
</feature>
<dbReference type="Proteomes" id="UP000092574">
    <property type="component" value="Chromosome"/>
</dbReference>
<accession>A0A1C7IG32</accession>
<evidence type="ECO:0000256" key="1">
    <source>
        <dbReference type="ARBA" id="ARBA00022801"/>
    </source>
</evidence>
<dbReference type="OrthoDB" id="9802424at2"/>
<dbReference type="CDD" id="cd07208">
    <property type="entry name" value="Pat_hypo_Ecoli_yjju_like"/>
    <property type="match status" value="1"/>
</dbReference>
<dbReference type="Gene3D" id="3.40.1090.10">
    <property type="entry name" value="Cytosolic phospholipase A2 catalytic domain"/>
    <property type="match status" value="2"/>
</dbReference>
<dbReference type="PANTHER" id="PTHR14226">
    <property type="entry name" value="NEUROPATHY TARGET ESTERASE/SWISS CHEESE D.MELANOGASTER"/>
    <property type="match status" value="1"/>
</dbReference>
<dbReference type="EMBL" id="CP015405">
    <property type="protein sequence ID" value="ANU78650.1"/>
    <property type="molecule type" value="Genomic_DNA"/>
</dbReference>
<keyword evidence="3 4" id="KW-0443">Lipid metabolism</keyword>
<dbReference type="STRING" id="1796616.A4V09_11940"/>
<dbReference type="PROSITE" id="PS51635">
    <property type="entry name" value="PNPLA"/>
    <property type="match status" value="1"/>
</dbReference>
<dbReference type="SUPFAM" id="SSF52151">
    <property type="entry name" value="FabD/lysophospholipase-like"/>
    <property type="match status" value="1"/>
</dbReference>
<feature type="active site" description="Nucleophile" evidence="4">
    <location>
        <position position="39"/>
    </location>
</feature>
<keyword evidence="7" id="KW-1185">Reference proteome</keyword>